<sequence>MNEVPDVVNKVCHPLKASYAPSSETPAILREISSPVKGSPSGVRDFLIPSKEAPYTLTESAPSLKETSATSVESHYSSTETSAILNESPPLKDSPAPRELAILSGQGPANAENRHLSHVTDVQNLQLKLNNIEAKLEVAETLIVKLREEIRTTIQERDKLLKEMVFLKSAGTARTQAGFPLLFVLYMAFVGVSLGYLLQL</sequence>
<keyword evidence="3" id="KW-1133">Transmembrane helix</keyword>
<feature type="transmembrane region" description="Helical" evidence="3">
    <location>
        <begin position="177"/>
        <end position="198"/>
    </location>
</feature>
<reference evidence="4" key="2">
    <citation type="journal article" date="2015" name="Data Brief">
        <title>Shoot transcriptome of the giant reed, Arundo donax.</title>
        <authorList>
            <person name="Barrero R.A."/>
            <person name="Guerrero F.D."/>
            <person name="Moolhuijzen P."/>
            <person name="Goolsby J.A."/>
            <person name="Tidwell J."/>
            <person name="Bellgard S.E."/>
            <person name="Bellgard M.I."/>
        </authorList>
    </citation>
    <scope>NUCLEOTIDE SEQUENCE</scope>
    <source>
        <tissue evidence="4">Shoot tissue taken approximately 20 cm above the soil surface</tissue>
    </source>
</reference>
<accession>A0A0A8ZNC9</accession>
<proteinExistence type="predicted"/>
<dbReference type="EMBL" id="GBRH01258727">
    <property type="protein sequence ID" value="JAD39168.1"/>
    <property type="molecule type" value="Transcribed_RNA"/>
</dbReference>
<reference evidence="4" key="1">
    <citation type="submission" date="2014-09" db="EMBL/GenBank/DDBJ databases">
        <authorList>
            <person name="Magalhaes I.L.F."/>
            <person name="Oliveira U."/>
            <person name="Santos F.R."/>
            <person name="Vidigal T.H.D.A."/>
            <person name="Brescovit A.D."/>
            <person name="Santos A.J."/>
        </authorList>
    </citation>
    <scope>NUCLEOTIDE SEQUENCE</scope>
    <source>
        <tissue evidence="4">Shoot tissue taken approximately 20 cm above the soil surface</tissue>
    </source>
</reference>
<feature type="compositionally biased region" description="Polar residues" evidence="2">
    <location>
        <begin position="59"/>
        <end position="85"/>
    </location>
</feature>
<evidence type="ECO:0000256" key="2">
    <source>
        <dbReference type="SAM" id="MobiDB-lite"/>
    </source>
</evidence>
<dbReference type="AlphaFoldDB" id="A0A0A8ZNC9"/>
<keyword evidence="3" id="KW-0812">Transmembrane</keyword>
<organism evidence="4">
    <name type="scientific">Arundo donax</name>
    <name type="common">Giant reed</name>
    <name type="synonym">Donax arundinaceus</name>
    <dbReference type="NCBI Taxonomy" id="35708"/>
    <lineage>
        <taxon>Eukaryota</taxon>
        <taxon>Viridiplantae</taxon>
        <taxon>Streptophyta</taxon>
        <taxon>Embryophyta</taxon>
        <taxon>Tracheophyta</taxon>
        <taxon>Spermatophyta</taxon>
        <taxon>Magnoliopsida</taxon>
        <taxon>Liliopsida</taxon>
        <taxon>Poales</taxon>
        <taxon>Poaceae</taxon>
        <taxon>PACMAD clade</taxon>
        <taxon>Arundinoideae</taxon>
        <taxon>Arundineae</taxon>
        <taxon>Arundo</taxon>
    </lineage>
</organism>
<evidence type="ECO:0000256" key="1">
    <source>
        <dbReference type="SAM" id="Coils"/>
    </source>
</evidence>
<protein>
    <submittedName>
        <fullName evidence="4">Uncharacterized protein</fullName>
    </submittedName>
</protein>
<evidence type="ECO:0000256" key="3">
    <source>
        <dbReference type="SAM" id="Phobius"/>
    </source>
</evidence>
<keyword evidence="3" id="KW-0472">Membrane</keyword>
<evidence type="ECO:0000313" key="4">
    <source>
        <dbReference type="EMBL" id="JAD39168.1"/>
    </source>
</evidence>
<feature type="region of interest" description="Disordered" evidence="2">
    <location>
        <begin position="59"/>
        <end position="98"/>
    </location>
</feature>
<keyword evidence="1" id="KW-0175">Coiled coil</keyword>
<name>A0A0A8ZNC9_ARUDO</name>
<feature type="coiled-coil region" evidence="1">
    <location>
        <begin position="122"/>
        <end position="163"/>
    </location>
</feature>